<dbReference type="KEGG" id="fll:EI427_00410"/>
<dbReference type="PANTHER" id="PTHR43630:SF1">
    <property type="entry name" value="POLY-BETA-1,6-N-ACETYL-D-GLUCOSAMINE SYNTHASE"/>
    <property type="match status" value="1"/>
</dbReference>
<evidence type="ECO:0000256" key="4">
    <source>
        <dbReference type="SAM" id="Phobius"/>
    </source>
</evidence>
<dbReference type="InterPro" id="IPR001173">
    <property type="entry name" value="Glyco_trans_2-like"/>
</dbReference>
<dbReference type="Pfam" id="PF00535">
    <property type="entry name" value="Glycos_transf_2"/>
    <property type="match status" value="1"/>
</dbReference>
<dbReference type="RefSeq" id="WP_126610665.1">
    <property type="nucleotide sequence ID" value="NZ_CP034562.1"/>
</dbReference>
<dbReference type="OrthoDB" id="9800276at2"/>
<dbReference type="AlphaFoldDB" id="A0A3Q9FIP4"/>
<keyword evidence="2" id="KW-0328">Glycosyltransferase</keyword>
<dbReference type="SUPFAM" id="SSF53448">
    <property type="entry name" value="Nucleotide-diphospho-sugar transferases"/>
    <property type="match status" value="1"/>
</dbReference>
<feature type="transmembrane region" description="Helical" evidence="4">
    <location>
        <begin position="311"/>
        <end position="330"/>
    </location>
</feature>
<feature type="domain" description="Glycosyltransferase 2-like" evidence="5">
    <location>
        <begin position="47"/>
        <end position="176"/>
    </location>
</feature>
<dbReference type="PANTHER" id="PTHR43630">
    <property type="entry name" value="POLY-BETA-1,6-N-ACETYL-D-GLUCOSAMINE SYNTHASE"/>
    <property type="match status" value="1"/>
</dbReference>
<keyword evidence="7" id="KW-1185">Reference proteome</keyword>
<keyword evidence="4" id="KW-1133">Transmembrane helix</keyword>
<evidence type="ECO:0000313" key="7">
    <source>
        <dbReference type="Proteomes" id="UP000267268"/>
    </source>
</evidence>
<dbReference type="Gene3D" id="3.90.550.10">
    <property type="entry name" value="Spore Coat Polysaccharide Biosynthesis Protein SpsA, Chain A"/>
    <property type="match status" value="1"/>
</dbReference>
<evidence type="ECO:0000256" key="3">
    <source>
        <dbReference type="ARBA" id="ARBA00022679"/>
    </source>
</evidence>
<evidence type="ECO:0000313" key="6">
    <source>
        <dbReference type="EMBL" id="AZQ60722.1"/>
    </source>
</evidence>
<evidence type="ECO:0000256" key="1">
    <source>
        <dbReference type="ARBA" id="ARBA00006739"/>
    </source>
</evidence>
<sequence length="372" mass="43271">MYFSTTDFLTLLYFLFCIPQLLFWGIIVPLNLWKKQTKVESFKKPVSVIIAARNEENSLPKLLEVLVNQDYHNFEIIVVNDRSSDNTERIIDSYTLKYSFIKKVNIDKPIENHSPKKYALTKGILFSKNEYLLFTDADCFPSSTSWIREMSNQFISSDLILGVGLYTCNDKSKVEVFTQFETLHTALLYTSLSNLGINYMGVGRNIAYTKQLWKSVNGFEQHKTILSGDDDLFVNQIAKKEHTISYFSKKAITYSKPPITWKEWFRQKTRHLSAGYHYKISNKLILGTLSTSHIAVYFIYLLLLPHEVTNLLHLSILFLVRIMFLIICFKKFSAVLGEKFKWWKVPILDIMLIAYQIIIGVSSVISKRKTWI</sequence>
<feature type="transmembrane region" description="Helical" evidence="4">
    <location>
        <begin position="284"/>
        <end position="305"/>
    </location>
</feature>
<comment type="similarity">
    <text evidence="1">Belongs to the glycosyltransferase 2 family.</text>
</comment>
<evidence type="ECO:0000256" key="2">
    <source>
        <dbReference type="ARBA" id="ARBA00022676"/>
    </source>
</evidence>
<keyword evidence="3 6" id="KW-0808">Transferase</keyword>
<dbReference type="Proteomes" id="UP000267268">
    <property type="component" value="Chromosome 1"/>
</dbReference>
<feature type="transmembrane region" description="Helical" evidence="4">
    <location>
        <begin position="12"/>
        <end position="33"/>
    </location>
</feature>
<organism evidence="6 7">
    <name type="scientific">Flammeovirga pectinis</name>
    <dbReference type="NCBI Taxonomy" id="2494373"/>
    <lineage>
        <taxon>Bacteria</taxon>
        <taxon>Pseudomonadati</taxon>
        <taxon>Bacteroidota</taxon>
        <taxon>Cytophagia</taxon>
        <taxon>Cytophagales</taxon>
        <taxon>Flammeovirgaceae</taxon>
        <taxon>Flammeovirga</taxon>
    </lineage>
</organism>
<accession>A0A3Q9FIP4</accession>
<reference evidence="6 7" key="1">
    <citation type="submission" date="2018-12" db="EMBL/GenBank/DDBJ databases">
        <title>Flammeovirga pectinis sp. nov., isolated from the gut of the Korean scallop, Patinopecten yessoensis.</title>
        <authorList>
            <person name="Bae J.-W."/>
            <person name="Jeong Y.-S."/>
            <person name="Kang W."/>
        </authorList>
    </citation>
    <scope>NUCLEOTIDE SEQUENCE [LARGE SCALE GENOMIC DNA]</scope>
    <source>
        <strain evidence="6 7">L12M1</strain>
    </source>
</reference>
<dbReference type="GO" id="GO:0016757">
    <property type="term" value="F:glycosyltransferase activity"/>
    <property type="evidence" value="ECO:0007669"/>
    <property type="project" value="UniProtKB-KW"/>
</dbReference>
<keyword evidence="4" id="KW-0472">Membrane</keyword>
<dbReference type="InterPro" id="IPR029044">
    <property type="entry name" value="Nucleotide-diphossugar_trans"/>
</dbReference>
<keyword evidence="4" id="KW-0812">Transmembrane</keyword>
<protein>
    <submittedName>
        <fullName evidence="6">Glycosyltransferase</fullName>
    </submittedName>
</protein>
<name>A0A3Q9FIP4_9BACT</name>
<evidence type="ECO:0000259" key="5">
    <source>
        <dbReference type="Pfam" id="PF00535"/>
    </source>
</evidence>
<feature type="transmembrane region" description="Helical" evidence="4">
    <location>
        <begin position="342"/>
        <end position="365"/>
    </location>
</feature>
<gene>
    <name evidence="6" type="ORF">EI427_00410</name>
</gene>
<dbReference type="EMBL" id="CP034562">
    <property type="protein sequence ID" value="AZQ60722.1"/>
    <property type="molecule type" value="Genomic_DNA"/>
</dbReference>
<proteinExistence type="inferred from homology"/>